<evidence type="ECO:0000259" key="2">
    <source>
        <dbReference type="PROSITE" id="PS50056"/>
    </source>
</evidence>
<dbReference type="SMART" id="SM01301">
    <property type="entry name" value="PTPlike_phytase"/>
    <property type="match status" value="1"/>
</dbReference>
<dbReference type="PROSITE" id="PS00383">
    <property type="entry name" value="TYR_PHOSPHATASE_1"/>
    <property type="match status" value="1"/>
</dbReference>
<feature type="domain" description="Tyrosine specific protein phosphatases" evidence="2">
    <location>
        <begin position="177"/>
        <end position="226"/>
    </location>
</feature>
<dbReference type="Pfam" id="PF14566">
    <property type="entry name" value="PTPlike_phytase"/>
    <property type="match status" value="1"/>
</dbReference>
<evidence type="ECO:0000313" key="4">
    <source>
        <dbReference type="Proteomes" id="UP000627166"/>
    </source>
</evidence>
<sequence length="294" mass="33558">MKKRIKTSVLTFLIVSFMASYVSFASNSIEVFGETANDNSVNLILDSLNEKELPSRFRKFSENADIKDSKDLNLTGLKSLNMSGSKQFSENGLTLMKESIDTNLPITIVDLRQESHGFVNGLPISWANSKNDANKGLTKAEVLADESNKLKSIKFNEPLAIYNHPKKTIIPTDDMVDYFVQLVNSELKDNWLHFHCKQGIGRTTTFMIMYDIMKNAKEVSLDDIVKRQVALSKMSENSAKGFYNDERKSLLTNFYKYVKENNDNFNTKWSQWKKNSSTNTTFINELYDFKKLGA</sequence>
<proteinExistence type="predicted"/>
<protein>
    <submittedName>
        <fullName evidence="3">Phytase</fullName>
    </submittedName>
</protein>
<feature type="signal peptide" evidence="1">
    <location>
        <begin position="1"/>
        <end position="25"/>
    </location>
</feature>
<dbReference type="InterPro" id="IPR000387">
    <property type="entry name" value="Tyr_Pase_dom"/>
</dbReference>
<gene>
    <name evidence="3" type="ORF">H9637_12265</name>
</gene>
<evidence type="ECO:0000313" key="3">
    <source>
        <dbReference type="EMBL" id="MBD8047808.1"/>
    </source>
</evidence>
<dbReference type="InterPro" id="IPR029021">
    <property type="entry name" value="Prot-tyrosine_phosphatase-like"/>
</dbReference>
<dbReference type="InterPro" id="IPR016130">
    <property type="entry name" value="Tyr_Pase_AS"/>
</dbReference>
<reference evidence="3 4" key="1">
    <citation type="submission" date="2020-08" db="EMBL/GenBank/DDBJ databases">
        <title>A Genomic Blueprint of the Chicken Gut Microbiome.</title>
        <authorList>
            <person name="Gilroy R."/>
            <person name="Ravi A."/>
            <person name="Getino M."/>
            <person name="Pursley I."/>
            <person name="Horton D.L."/>
            <person name="Alikhan N.-F."/>
            <person name="Baker D."/>
            <person name="Gharbi K."/>
            <person name="Hall N."/>
            <person name="Watson M."/>
            <person name="Adriaenssens E.M."/>
            <person name="Foster-Nyarko E."/>
            <person name="Jarju S."/>
            <person name="Secka A."/>
            <person name="Antonio M."/>
            <person name="Oren A."/>
            <person name="Chaudhuri R."/>
            <person name="La Ragione R.M."/>
            <person name="Hildebrand F."/>
            <person name="Pallen M.J."/>
        </authorList>
    </citation>
    <scope>NUCLEOTIDE SEQUENCE [LARGE SCALE GENOMIC DNA]</scope>
    <source>
        <strain evidence="3 4">N37</strain>
    </source>
</reference>
<feature type="chain" id="PRO_5045675802" evidence="1">
    <location>
        <begin position="26"/>
        <end position="294"/>
    </location>
</feature>
<dbReference type="SUPFAM" id="SSF52799">
    <property type="entry name" value="(Phosphotyrosine protein) phosphatases II"/>
    <property type="match status" value="1"/>
</dbReference>
<dbReference type="EMBL" id="JACSQB010000098">
    <property type="protein sequence ID" value="MBD8047808.1"/>
    <property type="molecule type" value="Genomic_DNA"/>
</dbReference>
<dbReference type="Proteomes" id="UP000627166">
    <property type="component" value="Unassembled WGS sequence"/>
</dbReference>
<organism evidence="3 4">
    <name type="scientific">Clostridium faecium</name>
    <dbReference type="NCBI Taxonomy" id="2762223"/>
    <lineage>
        <taxon>Bacteria</taxon>
        <taxon>Bacillati</taxon>
        <taxon>Bacillota</taxon>
        <taxon>Clostridia</taxon>
        <taxon>Eubacteriales</taxon>
        <taxon>Clostridiaceae</taxon>
        <taxon>Clostridium</taxon>
    </lineage>
</organism>
<evidence type="ECO:0000256" key="1">
    <source>
        <dbReference type="SAM" id="SignalP"/>
    </source>
</evidence>
<name>A0ABR8YU44_9CLOT</name>
<dbReference type="Gene3D" id="3.90.190.10">
    <property type="entry name" value="Protein tyrosine phosphatase superfamily"/>
    <property type="match status" value="2"/>
</dbReference>
<keyword evidence="4" id="KW-1185">Reference proteome</keyword>
<accession>A0ABR8YU44</accession>
<dbReference type="RefSeq" id="WP_191740768.1">
    <property type="nucleotide sequence ID" value="NZ_JACSQB010000098.1"/>
</dbReference>
<keyword evidence="1" id="KW-0732">Signal</keyword>
<comment type="caution">
    <text evidence="3">The sequence shown here is derived from an EMBL/GenBank/DDBJ whole genome shotgun (WGS) entry which is preliminary data.</text>
</comment>
<dbReference type="PROSITE" id="PS50056">
    <property type="entry name" value="TYR_PHOSPHATASE_2"/>
    <property type="match status" value="1"/>
</dbReference>